<dbReference type="AlphaFoldDB" id="A0AA96V9H9"/>
<dbReference type="SUPFAM" id="SSF51726">
    <property type="entry name" value="UROD/MetE-like"/>
    <property type="match status" value="1"/>
</dbReference>
<dbReference type="RefSeq" id="WP_338097712.1">
    <property type="nucleotide sequence ID" value="NZ_CP131061.1"/>
</dbReference>
<proteinExistence type="predicted"/>
<evidence type="ECO:0000313" key="2">
    <source>
        <dbReference type="Proteomes" id="UP001304970"/>
    </source>
</evidence>
<reference evidence="1 2" key="1">
    <citation type="submission" date="2023-07" db="EMBL/GenBank/DDBJ databases">
        <title>Closed genome sequence of Methanosarcinaceae archaeon Am2.</title>
        <authorList>
            <person name="Poehlein A."/>
            <person name="Protasov E."/>
            <person name="Platt K."/>
            <person name="Reeh H."/>
            <person name="Daniel R."/>
            <person name="Brune A."/>
        </authorList>
    </citation>
    <scope>NUCLEOTIDE SEQUENCE [LARGE SCALE GENOMIC DNA]</scope>
    <source>
        <strain evidence="1 2">Am2</strain>
    </source>
</reference>
<organism evidence="1 2">
    <name type="scientific">Methanolapillus ohkumae</name>
    <dbReference type="NCBI Taxonomy" id="3028298"/>
    <lineage>
        <taxon>Archaea</taxon>
        <taxon>Methanobacteriati</taxon>
        <taxon>Methanobacteriota</taxon>
        <taxon>Stenosarchaea group</taxon>
        <taxon>Methanomicrobia</taxon>
        <taxon>Methanosarcinales</taxon>
        <taxon>Methanosarcinaceae</taxon>
        <taxon>Methanolapillus</taxon>
    </lineage>
</organism>
<keyword evidence="2" id="KW-1185">Reference proteome</keyword>
<dbReference type="Proteomes" id="UP001304970">
    <property type="component" value="Chromosome"/>
</dbReference>
<dbReference type="InterPro" id="IPR038071">
    <property type="entry name" value="UROD/MetE-like_sf"/>
</dbReference>
<dbReference type="Gene3D" id="3.20.20.210">
    <property type="match status" value="1"/>
</dbReference>
<dbReference type="CDD" id="cd03310">
    <property type="entry name" value="CIMS_like"/>
    <property type="match status" value="1"/>
</dbReference>
<dbReference type="EMBL" id="CP131061">
    <property type="protein sequence ID" value="WNY27753.1"/>
    <property type="molecule type" value="Genomic_DNA"/>
</dbReference>
<gene>
    <name evidence="1" type="ORF">MsAm2_15610</name>
</gene>
<sequence>MSEILFDDIGSFPLPAGISKDFVSRAAFDRDCDEKLFPLLNQVFEQKINAGVHIPNYSQFRDMTEQFLHPIRDENCCDGPFSLKEEFASTVEIEAMEAYFKAQKKNTDSFEKPLVRMCVTGPTELYLKEFGSADYVDIYQLFAKDVNLFVRNAMKKAKHFKIQTVSLDEPSIGINPELSLPADEMIRALTNATRAAGKYGADVQIHIHSPLYYDLACATPTINVIGMESAATPSYMDMMDKKVLSDTDTFIRAGISRTDIFNMAGVLNEKYGGNAWNKPEILQKIVTEMETPQVIEKRLSDISKAFGDLVKYAGPDCGLGSWPTQELAAALLKNTGKAMESFSKNKK</sequence>
<evidence type="ECO:0008006" key="3">
    <source>
        <dbReference type="Google" id="ProtNLM"/>
    </source>
</evidence>
<dbReference type="GeneID" id="89228987"/>
<dbReference type="NCBIfam" id="NF004712">
    <property type="entry name" value="PRK06052.1"/>
    <property type="match status" value="1"/>
</dbReference>
<protein>
    <recommendedName>
        <fullName evidence="3">Methionine synthase</fullName>
    </recommendedName>
</protein>
<accession>A0AA96V9H9</accession>
<evidence type="ECO:0000313" key="1">
    <source>
        <dbReference type="EMBL" id="WNY27753.1"/>
    </source>
</evidence>
<name>A0AA96V9H9_9EURY</name>